<protein>
    <submittedName>
        <fullName evidence="2">Multiple sugar transport system substrate-binding protein</fullName>
    </submittedName>
</protein>
<feature type="signal peptide" evidence="1">
    <location>
        <begin position="1"/>
        <end position="28"/>
    </location>
</feature>
<keyword evidence="2" id="KW-0762">Sugar transport</keyword>
<name>A0A1T5J267_9MICO</name>
<feature type="chain" id="PRO_5013160205" evidence="1">
    <location>
        <begin position="29"/>
        <end position="441"/>
    </location>
</feature>
<proteinExistence type="predicted"/>
<dbReference type="Proteomes" id="UP000189777">
    <property type="component" value="Unassembled WGS sequence"/>
</dbReference>
<dbReference type="RefSeq" id="WP_079571888.1">
    <property type="nucleotide sequence ID" value="NZ_FUZQ01000002.1"/>
</dbReference>
<dbReference type="OrthoDB" id="7918484at2"/>
<dbReference type="PANTHER" id="PTHR43649:SF11">
    <property type="entry name" value="ABC TRANSPORTER SUBSTRATE-BINDING PROTEIN YESO-RELATED"/>
    <property type="match status" value="1"/>
</dbReference>
<dbReference type="PANTHER" id="PTHR43649">
    <property type="entry name" value="ARABINOSE-BINDING PROTEIN-RELATED"/>
    <property type="match status" value="1"/>
</dbReference>
<dbReference type="InterPro" id="IPR050490">
    <property type="entry name" value="Bact_solute-bd_prot1"/>
</dbReference>
<dbReference type="Pfam" id="PF01547">
    <property type="entry name" value="SBP_bac_1"/>
    <property type="match status" value="1"/>
</dbReference>
<dbReference type="Gene3D" id="3.40.190.10">
    <property type="entry name" value="Periplasmic binding protein-like II"/>
    <property type="match status" value="2"/>
</dbReference>
<evidence type="ECO:0000256" key="1">
    <source>
        <dbReference type="SAM" id="SignalP"/>
    </source>
</evidence>
<organism evidence="2 3">
    <name type="scientific">Krasilnikoviella flava</name>
    <dbReference type="NCBI Taxonomy" id="526729"/>
    <lineage>
        <taxon>Bacteria</taxon>
        <taxon>Bacillati</taxon>
        <taxon>Actinomycetota</taxon>
        <taxon>Actinomycetes</taxon>
        <taxon>Micrococcales</taxon>
        <taxon>Promicromonosporaceae</taxon>
        <taxon>Krasilnikoviella</taxon>
    </lineage>
</organism>
<keyword evidence="1" id="KW-0732">Signal</keyword>
<dbReference type="SUPFAM" id="SSF53850">
    <property type="entry name" value="Periplasmic binding protein-like II"/>
    <property type="match status" value="1"/>
</dbReference>
<evidence type="ECO:0000313" key="3">
    <source>
        <dbReference type="Proteomes" id="UP000189777"/>
    </source>
</evidence>
<sequence>MKVPARRRLVAVVAPAAVVALLASSCSADDAPSGVAETLDPDEKITLTVAWWGDDDRAARYTEALDLFEEQHPNITIQSSFVTFDDYWTARATEAAGSSLPDVMQFDSSFLREYAGTGQLLDVTPYLGEGSDAAIDTTELAPELVDSGSIDDAVYAVPTATNTWATFYNPSVVEKLGMEPPAEDFTWDDLAAWTAEASETGAGEDPALYGANDYTGVFWAFLQHLVQEGVTPFTDDGKLGFTRDDMAEWLHSGDALREAGAFFPVKRAQQLAPEGGFTVNEQALEMSWDNFLAGYVAGSGQDDIAMLPTPSGSDGEKHMFARTFQMAGSAHTEHPAAVAALLDFFVNEPEVGRIFGTSKGVPATQAQRDAMELEPGSVDERVVQYEEERADDITEPAPIPVEGFGALEAEFKRLGEELAYGNVTADEFVEQWFTMADSQLA</sequence>
<keyword evidence="2" id="KW-0813">Transport</keyword>
<keyword evidence="3" id="KW-1185">Reference proteome</keyword>
<dbReference type="AlphaFoldDB" id="A0A1T5J267"/>
<accession>A0A1T5J267</accession>
<dbReference type="STRING" id="526729.SAMN04324258_0944"/>
<dbReference type="PROSITE" id="PS51257">
    <property type="entry name" value="PROKAR_LIPOPROTEIN"/>
    <property type="match status" value="1"/>
</dbReference>
<dbReference type="EMBL" id="FUZQ01000002">
    <property type="protein sequence ID" value="SKC45372.1"/>
    <property type="molecule type" value="Genomic_DNA"/>
</dbReference>
<gene>
    <name evidence="2" type="ORF">SAMN04324258_0944</name>
</gene>
<reference evidence="2 3" key="1">
    <citation type="submission" date="2017-02" db="EMBL/GenBank/DDBJ databases">
        <authorList>
            <person name="Peterson S.W."/>
        </authorList>
    </citation>
    <scope>NUCLEOTIDE SEQUENCE [LARGE SCALE GENOMIC DNA]</scope>
    <source>
        <strain evidence="2 3">DSM 21481</strain>
    </source>
</reference>
<evidence type="ECO:0000313" key="2">
    <source>
        <dbReference type="EMBL" id="SKC45372.1"/>
    </source>
</evidence>
<dbReference type="InterPro" id="IPR006059">
    <property type="entry name" value="SBP"/>
</dbReference>